<dbReference type="Proteomes" id="UP000244005">
    <property type="component" value="Unassembled WGS sequence"/>
</dbReference>
<keyword evidence="4" id="KW-1185">Reference proteome</keyword>
<dbReference type="EMBL" id="KZ772704">
    <property type="protein sequence ID" value="PTQ41830.1"/>
    <property type="molecule type" value="Genomic_DNA"/>
</dbReference>
<proteinExistence type="predicted"/>
<dbReference type="GO" id="GO:0051321">
    <property type="term" value="P:meiotic cell cycle"/>
    <property type="evidence" value="ECO:0007669"/>
    <property type="project" value="UniProtKB-KW"/>
</dbReference>
<reference evidence="4" key="1">
    <citation type="journal article" date="2017" name="Cell">
        <title>Insights into land plant evolution garnered from the Marchantia polymorpha genome.</title>
        <authorList>
            <person name="Bowman J.L."/>
            <person name="Kohchi T."/>
            <person name="Yamato K.T."/>
            <person name="Jenkins J."/>
            <person name="Shu S."/>
            <person name="Ishizaki K."/>
            <person name="Yamaoka S."/>
            <person name="Nishihama R."/>
            <person name="Nakamura Y."/>
            <person name="Berger F."/>
            <person name="Adam C."/>
            <person name="Aki S.S."/>
            <person name="Althoff F."/>
            <person name="Araki T."/>
            <person name="Arteaga-Vazquez M.A."/>
            <person name="Balasubrmanian S."/>
            <person name="Barry K."/>
            <person name="Bauer D."/>
            <person name="Boehm C.R."/>
            <person name="Briginshaw L."/>
            <person name="Caballero-Perez J."/>
            <person name="Catarino B."/>
            <person name="Chen F."/>
            <person name="Chiyoda S."/>
            <person name="Chovatia M."/>
            <person name="Davies K.M."/>
            <person name="Delmans M."/>
            <person name="Demura T."/>
            <person name="Dierschke T."/>
            <person name="Dolan L."/>
            <person name="Dorantes-Acosta A.E."/>
            <person name="Eklund D.M."/>
            <person name="Florent S.N."/>
            <person name="Flores-Sandoval E."/>
            <person name="Fujiyama A."/>
            <person name="Fukuzawa H."/>
            <person name="Galik B."/>
            <person name="Grimanelli D."/>
            <person name="Grimwood J."/>
            <person name="Grossniklaus U."/>
            <person name="Hamada T."/>
            <person name="Haseloff J."/>
            <person name="Hetherington A.J."/>
            <person name="Higo A."/>
            <person name="Hirakawa Y."/>
            <person name="Hundley H.N."/>
            <person name="Ikeda Y."/>
            <person name="Inoue K."/>
            <person name="Inoue S.I."/>
            <person name="Ishida S."/>
            <person name="Jia Q."/>
            <person name="Kakita M."/>
            <person name="Kanazawa T."/>
            <person name="Kawai Y."/>
            <person name="Kawashima T."/>
            <person name="Kennedy M."/>
            <person name="Kinose K."/>
            <person name="Kinoshita T."/>
            <person name="Kohara Y."/>
            <person name="Koide E."/>
            <person name="Komatsu K."/>
            <person name="Kopischke S."/>
            <person name="Kubo M."/>
            <person name="Kyozuka J."/>
            <person name="Lagercrantz U."/>
            <person name="Lin S.S."/>
            <person name="Lindquist E."/>
            <person name="Lipzen A.M."/>
            <person name="Lu C.W."/>
            <person name="De Luna E."/>
            <person name="Martienssen R.A."/>
            <person name="Minamino N."/>
            <person name="Mizutani M."/>
            <person name="Mizutani M."/>
            <person name="Mochizuki N."/>
            <person name="Monte I."/>
            <person name="Mosher R."/>
            <person name="Nagasaki H."/>
            <person name="Nakagami H."/>
            <person name="Naramoto S."/>
            <person name="Nishitani K."/>
            <person name="Ohtani M."/>
            <person name="Okamoto T."/>
            <person name="Okumura M."/>
            <person name="Phillips J."/>
            <person name="Pollak B."/>
            <person name="Reinders A."/>
            <person name="Rovekamp M."/>
            <person name="Sano R."/>
            <person name="Sawa S."/>
            <person name="Schmid M.W."/>
            <person name="Shirakawa M."/>
            <person name="Solano R."/>
            <person name="Spunde A."/>
            <person name="Suetsugu N."/>
            <person name="Sugano S."/>
            <person name="Sugiyama A."/>
            <person name="Sun R."/>
            <person name="Suzuki Y."/>
            <person name="Takenaka M."/>
            <person name="Takezawa D."/>
            <person name="Tomogane H."/>
            <person name="Tsuzuki M."/>
            <person name="Ueda T."/>
            <person name="Umeda M."/>
            <person name="Ward J.M."/>
            <person name="Watanabe Y."/>
            <person name="Yazaki K."/>
            <person name="Yokoyama R."/>
            <person name="Yoshitake Y."/>
            <person name="Yotsui I."/>
            <person name="Zachgo S."/>
            <person name="Schmutz J."/>
        </authorList>
    </citation>
    <scope>NUCLEOTIDE SEQUENCE [LARGE SCALE GENOMIC DNA]</scope>
    <source>
        <strain evidence="4">Tak-1</strain>
    </source>
</reference>
<dbReference type="OrthoDB" id="65716at2759"/>
<name>A0A2R6X6V2_MARPO</name>
<dbReference type="OMA" id="NYETQMN"/>
<dbReference type="PANTHER" id="PTHR40375:SF2">
    <property type="entry name" value="SPORULATION-SPECIFIC PROTEIN 22"/>
    <property type="match status" value="1"/>
</dbReference>
<organism evidence="3 4">
    <name type="scientific">Marchantia polymorpha</name>
    <name type="common">Common liverwort</name>
    <name type="synonym">Marchantia aquatica</name>
    <dbReference type="NCBI Taxonomy" id="3197"/>
    <lineage>
        <taxon>Eukaryota</taxon>
        <taxon>Viridiplantae</taxon>
        <taxon>Streptophyta</taxon>
        <taxon>Embryophyta</taxon>
        <taxon>Marchantiophyta</taxon>
        <taxon>Marchantiopsida</taxon>
        <taxon>Marchantiidae</taxon>
        <taxon>Marchantiales</taxon>
        <taxon>Marchantiaceae</taxon>
        <taxon>Marchantia</taxon>
    </lineage>
</organism>
<accession>A0A2R6X6V2</accession>
<evidence type="ECO:0000256" key="1">
    <source>
        <dbReference type="ARBA" id="ARBA00023254"/>
    </source>
</evidence>
<dbReference type="Pfam" id="PF08631">
    <property type="entry name" value="SPO22"/>
    <property type="match status" value="1"/>
</dbReference>
<gene>
    <name evidence="3" type="ORF">MARPO_0032s0035</name>
</gene>
<dbReference type="InterPro" id="IPR039057">
    <property type="entry name" value="Spo22/ZIP4"/>
</dbReference>
<sequence length="923" mass="103959">MSRGRTDSLMPPTHLSTLDKLVSEIEQSSVVSSRVLNQISEILGQLPDKLSADEKLQAWKLSYRLWNTCVDLANNKPLSEDIDEDHARLRQAASDLLLKAGTIDGVDSCHLKIAQFYYKTGTIWHKIKNYGQASVCFQKAGELISQGQQECDGTTDVNSREEEQFLFDLYLAKSQTAWEVNHRALACSLLARVRKLLTNFPERCQQLAEQYFQHGQELVAKEDTESQSESIMYLEQAFEVSSEVRKDSLDESARASLSELKLQILRYLAAGHLQRENYESVLKCVAVLKLAPSHPSTNYLAVKALAGLCRHEEAEVELFALIRQHSASVEACLSALEIVLQDPNRLEGGKRAFFLIQSFHATNKMIPLRMLEHLLKPLPDADDNHFKQIELALEIATNTNIVSLITDENTDGLSVHDSHISSNKEQQCTHAILWNSGAEHFTAKKYETSIKLFEASMLYLPGDEENKLQRAKSFRVLCLCHIALLRYDRAAEFAIEAQKIEPNIPSAFLKFKIFLQTSKESEAAEEVEKMVKCPDFEPNFLTLAAHEAMAQNCPKVAINALSNLLGLESEKRKSTIKDVILIRNLVSLSLRDTGNQKEFFRYVKLAQTLSTDAGFESFFGSGSLGQQEAKWFASTSWNQGLVAIKSKDWQLSGDILACASDFISSLEETHENLQWLQKSLLLATSCLLAADSGVECLKMATKMLEKCRKVHRALAMSMESADPVDHNMEVYMALISFDIKGRVKDHKAQLEILYQCGTLSGFKAEHYLMMADYATNESHPRIEAATTALRMALKFMLSLPAPDFKLVAMTVRKQIKILDQQNKDGPEVLVIYRQSKEILANSSAGDYPPDEVQWLVATSWNRAGLHLKFQRFTQAETWMEVAIDLLKYAPQMESRNSIMVEGLNHVRQKRMSSLTIAQGQIKD</sequence>
<dbReference type="GO" id="GO:0090173">
    <property type="term" value="P:regulation of synaptonemal complex assembly"/>
    <property type="evidence" value="ECO:0007669"/>
    <property type="project" value="InterPro"/>
</dbReference>
<dbReference type="PANTHER" id="PTHR40375">
    <property type="entry name" value="SPORULATION-SPECIFIC PROTEIN 22"/>
    <property type="match status" value="1"/>
</dbReference>
<dbReference type="SUPFAM" id="SSF48452">
    <property type="entry name" value="TPR-like"/>
    <property type="match status" value="2"/>
</dbReference>
<evidence type="ECO:0000313" key="3">
    <source>
        <dbReference type="EMBL" id="PTQ41830.1"/>
    </source>
</evidence>
<dbReference type="InterPro" id="IPR013940">
    <property type="entry name" value="Spo22/ZIP4/TEX11"/>
</dbReference>
<dbReference type="Gene3D" id="1.25.40.10">
    <property type="entry name" value="Tetratricopeptide repeat domain"/>
    <property type="match status" value="2"/>
</dbReference>
<protein>
    <recommendedName>
        <fullName evidence="2">Protein ZIP4 homolog</fullName>
    </recommendedName>
</protein>
<keyword evidence="1" id="KW-0469">Meiosis</keyword>
<dbReference type="InterPro" id="IPR011990">
    <property type="entry name" value="TPR-like_helical_dom_sf"/>
</dbReference>
<dbReference type="Gramene" id="Mp5g13420.1">
    <property type="protein sequence ID" value="Mp5g13420.1.cds"/>
    <property type="gene ID" value="Mp5g13420"/>
</dbReference>
<evidence type="ECO:0000313" key="4">
    <source>
        <dbReference type="Proteomes" id="UP000244005"/>
    </source>
</evidence>
<evidence type="ECO:0000256" key="2">
    <source>
        <dbReference type="ARBA" id="ARBA00031845"/>
    </source>
</evidence>
<dbReference type="AlphaFoldDB" id="A0A2R6X6V2"/>